<dbReference type="AlphaFoldDB" id="A0A6J4K814"/>
<reference evidence="1" key="1">
    <citation type="submission" date="2020-02" db="EMBL/GenBank/DDBJ databases">
        <authorList>
            <person name="Meier V. D."/>
        </authorList>
    </citation>
    <scope>NUCLEOTIDE SEQUENCE</scope>
    <source>
        <strain evidence="1">AVDCRST_MAG94</strain>
    </source>
</reference>
<accession>A0A6J4K814</accession>
<sequence length="41" mass="4387">MGLPKGRESYGDGVPIVVVGVTPHQGKRENRLQGEVEQVIG</sequence>
<dbReference type="EMBL" id="CADCTY010000066">
    <property type="protein sequence ID" value="CAA9298240.1"/>
    <property type="molecule type" value="Genomic_DNA"/>
</dbReference>
<organism evidence="1">
    <name type="scientific">uncultured Leptolyngbya sp</name>
    <dbReference type="NCBI Taxonomy" id="332963"/>
    <lineage>
        <taxon>Bacteria</taxon>
        <taxon>Bacillati</taxon>
        <taxon>Cyanobacteriota</taxon>
        <taxon>Cyanophyceae</taxon>
        <taxon>Leptolyngbyales</taxon>
        <taxon>Leptolyngbyaceae</taxon>
        <taxon>Leptolyngbya group</taxon>
        <taxon>Leptolyngbya</taxon>
        <taxon>environmental samples</taxon>
    </lineage>
</organism>
<evidence type="ECO:0000313" key="1">
    <source>
        <dbReference type="EMBL" id="CAA9298240.1"/>
    </source>
</evidence>
<protein>
    <submittedName>
        <fullName evidence="1">Uncharacterized protein</fullName>
    </submittedName>
</protein>
<name>A0A6J4K814_9CYAN</name>
<proteinExistence type="predicted"/>
<gene>
    <name evidence="1" type="ORF">AVDCRST_MAG94-176</name>
</gene>